<feature type="domain" description="Methyltransferase FkbM" evidence="1">
    <location>
        <begin position="50"/>
        <end position="222"/>
    </location>
</feature>
<evidence type="ECO:0000313" key="2">
    <source>
        <dbReference type="EMBL" id="QDL36586.1"/>
    </source>
</evidence>
<dbReference type="NCBIfam" id="TIGR01444">
    <property type="entry name" value="fkbM_fam"/>
    <property type="match status" value="1"/>
</dbReference>
<reference evidence="2 3" key="1">
    <citation type="submission" date="2019-01" db="EMBL/GenBank/DDBJ databases">
        <title>Genomic insights into a novel species Rhodoferax sp.</title>
        <authorList>
            <person name="Jin L."/>
        </authorList>
    </citation>
    <scope>NUCLEOTIDE SEQUENCE [LARGE SCALE GENOMIC DNA]</scope>
    <source>
        <strain evidence="2 3">CHu59-6-5</strain>
    </source>
</reference>
<organism evidence="2 3">
    <name type="scientific">Rhodoferax sediminis</name>
    <dbReference type="NCBI Taxonomy" id="2509614"/>
    <lineage>
        <taxon>Bacteria</taxon>
        <taxon>Pseudomonadati</taxon>
        <taxon>Pseudomonadota</taxon>
        <taxon>Betaproteobacteria</taxon>
        <taxon>Burkholderiales</taxon>
        <taxon>Comamonadaceae</taxon>
        <taxon>Rhodoferax</taxon>
    </lineage>
</organism>
<dbReference type="GO" id="GO:0032259">
    <property type="term" value="P:methylation"/>
    <property type="evidence" value="ECO:0007669"/>
    <property type="project" value="UniProtKB-KW"/>
</dbReference>
<gene>
    <name evidence="2" type="ORF">EUB48_04195</name>
</gene>
<dbReference type="InterPro" id="IPR029063">
    <property type="entry name" value="SAM-dependent_MTases_sf"/>
</dbReference>
<evidence type="ECO:0000259" key="1">
    <source>
        <dbReference type="Pfam" id="PF05050"/>
    </source>
</evidence>
<dbReference type="PANTHER" id="PTHR36973">
    <property type="entry name" value="SLL1456 PROTEIN-RELATED"/>
    <property type="match status" value="1"/>
</dbReference>
<dbReference type="EMBL" id="CP035503">
    <property type="protein sequence ID" value="QDL36586.1"/>
    <property type="molecule type" value="Genomic_DNA"/>
</dbReference>
<dbReference type="KEGG" id="rhf:EUB48_04195"/>
<dbReference type="GO" id="GO:0008171">
    <property type="term" value="F:O-methyltransferase activity"/>
    <property type="evidence" value="ECO:0007669"/>
    <property type="project" value="TreeGrafter"/>
</dbReference>
<name>A0A515D863_9BURK</name>
<dbReference type="InterPro" id="IPR006342">
    <property type="entry name" value="FkbM_mtfrase"/>
</dbReference>
<proteinExistence type="predicted"/>
<evidence type="ECO:0000313" key="3">
    <source>
        <dbReference type="Proteomes" id="UP000316798"/>
    </source>
</evidence>
<keyword evidence="3" id="KW-1185">Reference proteome</keyword>
<dbReference type="AlphaFoldDB" id="A0A515D863"/>
<dbReference type="SUPFAM" id="SSF53335">
    <property type="entry name" value="S-adenosyl-L-methionine-dependent methyltransferases"/>
    <property type="match status" value="1"/>
</dbReference>
<dbReference type="OrthoDB" id="4104638at2"/>
<dbReference type="PANTHER" id="PTHR36973:SF4">
    <property type="entry name" value="NODULATION PROTEIN"/>
    <property type="match status" value="1"/>
</dbReference>
<protein>
    <submittedName>
        <fullName evidence="2">FkbM family methyltransferase</fullName>
    </submittedName>
</protein>
<dbReference type="Gene3D" id="3.40.50.150">
    <property type="entry name" value="Vaccinia Virus protein VP39"/>
    <property type="match status" value="1"/>
</dbReference>
<accession>A0A515D863</accession>
<keyword evidence="2" id="KW-0489">Methyltransferase</keyword>
<keyword evidence="2" id="KW-0808">Transferase</keyword>
<sequence length="252" mass="28995">MLKQYLKSALIRLARSREYELIPAWSFDRQPLARHLRAIFERYNVDCVFDVGGNLGQYHDLLREEVGFKGLVFSFEPVSKYIDILREKSESDQKWQIFDFALGSAEGSAPINVTKSPGLNSFLEPQKDVVQNFWPAGEVTGIEQVRIRVLDSIFEDLRREHSFHAPYLKLDTQGFDLEVLRGSKQSLIEFRALQTEASIKPLYQGMPDYRDIIEHLAEAAFELSGMFPVSHDEALRLIEFDCLLINRLHTAA</sequence>
<dbReference type="InterPro" id="IPR053188">
    <property type="entry name" value="FkbM_Methyltransferase"/>
</dbReference>
<dbReference type="Pfam" id="PF05050">
    <property type="entry name" value="Methyltransf_21"/>
    <property type="match status" value="1"/>
</dbReference>
<dbReference type="Proteomes" id="UP000316798">
    <property type="component" value="Chromosome"/>
</dbReference>
<dbReference type="RefSeq" id="WP_142817753.1">
    <property type="nucleotide sequence ID" value="NZ_CP035503.1"/>
</dbReference>